<gene>
    <name evidence="1" type="ORF">CPELLU_LOCUS9481</name>
</gene>
<protein>
    <submittedName>
        <fullName evidence="1">3635_t:CDS:1</fullName>
    </submittedName>
</protein>
<reference evidence="1" key="1">
    <citation type="submission" date="2021-06" db="EMBL/GenBank/DDBJ databases">
        <authorList>
            <person name="Kallberg Y."/>
            <person name="Tangrot J."/>
            <person name="Rosling A."/>
        </authorList>
    </citation>
    <scope>NUCLEOTIDE SEQUENCE</scope>
    <source>
        <strain evidence="1">FL966</strain>
    </source>
</reference>
<evidence type="ECO:0000313" key="1">
    <source>
        <dbReference type="EMBL" id="CAG8654090.1"/>
    </source>
</evidence>
<comment type="caution">
    <text evidence="1">The sequence shown here is derived from an EMBL/GenBank/DDBJ whole genome shotgun (WGS) entry which is preliminary data.</text>
</comment>
<dbReference type="Proteomes" id="UP000789759">
    <property type="component" value="Unassembled WGS sequence"/>
</dbReference>
<name>A0A9N9H7A3_9GLOM</name>
<feature type="non-terminal residue" evidence="1">
    <location>
        <position position="105"/>
    </location>
</feature>
<keyword evidence="2" id="KW-1185">Reference proteome</keyword>
<accession>A0A9N9H7A3</accession>
<evidence type="ECO:0000313" key="2">
    <source>
        <dbReference type="Proteomes" id="UP000789759"/>
    </source>
</evidence>
<dbReference type="EMBL" id="CAJVQA010007267">
    <property type="protein sequence ID" value="CAG8654090.1"/>
    <property type="molecule type" value="Genomic_DNA"/>
</dbReference>
<organism evidence="1 2">
    <name type="scientific">Cetraspora pellucida</name>
    <dbReference type="NCBI Taxonomy" id="1433469"/>
    <lineage>
        <taxon>Eukaryota</taxon>
        <taxon>Fungi</taxon>
        <taxon>Fungi incertae sedis</taxon>
        <taxon>Mucoromycota</taxon>
        <taxon>Glomeromycotina</taxon>
        <taxon>Glomeromycetes</taxon>
        <taxon>Diversisporales</taxon>
        <taxon>Gigasporaceae</taxon>
        <taxon>Cetraspora</taxon>
    </lineage>
</organism>
<dbReference type="AlphaFoldDB" id="A0A9N9H7A3"/>
<sequence>MDIFLLFKFLARKFNRSFISFLIITTILLAKYPFFDVNSKGASNLVKNSKHINHNVKYNDKVYDSDSIIYSRQNVGKGRGKNRGRVFGLPIISDLIKTKEAPNLV</sequence>
<proteinExistence type="predicted"/>